<protein>
    <submittedName>
        <fullName evidence="4">Methyltransferase</fullName>
    </submittedName>
</protein>
<evidence type="ECO:0000256" key="2">
    <source>
        <dbReference type="ARBA" id="ARBA00022679"/>
    </source>
</evidence>
<evidence type="ECO:0000256" key="3">
    <source>
        <dbReference type="ARBA" id="ARBA00022691"/>
    </source>
</evidence>
<evidence type="ECO:0000313" key="5">
    <source>
        <dbReference type="Proteomes" id="UP000287470"/>
    </source>
</evidence>
<dbReference type="PANTHER" id="PTHR10509:SF85">
    <property type="entry name" value="O-METHYLTRANSFERASE RV1220C-RELATED"/>
    <property type="match status" value="1"/>
</dbReference>
<keyword evidence="5" id="KW-1185">Reference proteome</keyword>
<dbReference type="GO" id="GO:0008757">
    <property type="term" value="F:S-adenosylmethionine-dependent methyltransferase activity"/>
    <property type="evidence" value="ECO:0007669"/>
    <property type="project" value="TreeGrafter"/>
</dbReference>
<organism evidence="4 5">
    <name type="scientific">Bifidobacterium samirii</name>
    <dbReference type="NCBI Taxonomy" id="2306974"/>
    <lineage>
        <taxon>Bacteria</taxon>
        <taxon>Bacillati</taxon>
        <taxon>Actinomycetota</taxon>
        <taxon>Actinomycetes</taxon>
        <taxon>Bifidobacteriales</taxon>
        <taxon>Bifidobacteriaceae</taxon>
        <taxon>Bifidobacterium</taxon>
    </lineage>
</organism>
<dbReference type="Gene3D" id="3.40.50.150">
    <property type="entry name" value="Vaccinia Virus protein VP39"/>
    <property type="match status" value="1"/>
</dbReference>
<dbReference type="AlphaFoldDB" id="A0A430FNR8"/>
<comment type="caution">
    <text evidence="4">The sequence shown here is derived from an EMBL/GenBank/DDBJ whole genome shotgun (WGS) entry which is preliminary data.</text>
</comment>
<dbReference type="GO" id="GO:0032259">
    <property type="term" value="P:methylation"/>
    <property type="evidence" value="ECO:0007669"/>
    <property type="project" value="UniProtKB-KW"/>
</dbReference>
<dbReference type="OrthoDB" id="4774874at2"/>
<proteinExistence type="predicted"/>
<dbReference type="PANTHER" id="PTHR10509">
    <property type="entry name" value="O-METHYLTRANSFERASE-RELATED"/>
    <property type="match status" value="1"/>
</dbReference>
<gene>
    <name evidence="4" type="ORF">D2E24_1575</name>
</gene>
<dbReference type="EMBL" id="QXGK01000018">
    <property type="protein sequence ID" value="RSX54454.1"/>
    <property type="molecule type" value="Genomic_DNA"/>
</dbReference>
<dbReference type="InterPro" id="IPR050362">
    <property type="entry name" value="Cation-dep_OMT"/>
</dbReference>
<keyword evidence="1 4" id="KW-0489">Methyltransferase</keyword>
<dbReference type="Pfam" id="PF01596">
    <property type="entry name" value="Methyltransf_3"/>
    <property type="match status" value="1"/>
</dbReference>
<dbReference type="PROSITE" id="PS51682">
    <property type="entry name" value="SAM_OMT_I"/>
    <property type="match status" value="1"/>
</dbReference>
<dbReference type="GO" id="GO:0008171">
    <property type="term" value="F:O-methyltransferase activity"/>
    <property type="evidence" value="ECO:0007669"/>
    <property type="project" value="InterPro"/>
</dbReference>
<dbReference type="Proteomes" id="UP000287470">
    <property type="component" value="Unassembled WGS sequence"/>
</dbReference>
<evidence type="ECO:0000313" key="4">
    <source>
        <dbReference type="EMBL" id="RSX54454.1"/>
    </source>
</evidence>
<dbReference type="InterPro" id="IPR029063">
    <property type="entry name" value="SAM-dependent_MTases_sf"/>
</dbReference>
<keyword evidence="3" id="KW-0949">S-adenosyl-L-methionine</keyword>
<accession>A0A430FNR8</accession>
<dbReference type="SUPFAM" id="SSF53335">
    <property type="entry name" value="S-adenosyl-L-methionine-dependent methyltransferases"/>
    <property type="match status" value="1"/>
</dbReference>
<reference evidence="4 5" key="1">
    <citation type="submission" date="2018-09" db="EMBL/GenBank/DDBJ databases">
        <title>Characterization of the phylogenetic diversity of five novel species belonging to the genus Bifidobacterium.</title>
        <authorList>
            <person name="Lugli G.A."/>
            <person name="Duranti S."/>
            <person name="Milani C."/>
        </authorList>
    </citation>
    <scope>NUCLEOTIDE SEQUENCE [LARGE SCALE GENOMIC DNA]</scope>
    <source>
        <strain evidence="4 5">2033B</strain>
    </source>
</reference>
<evidence type="ECO:0000256" key="1">
    <source>
        <dbReference type="ARBA" id="ARBA00022603"/>
    </source>
</evidence>
<name>A0A430FNR8_9BIFI</name>
<sequence length="225" mass="23730">MDKTSYTNLSRAWEFAEDHAFSRQSPQIAKAREMAHKAGFPQGPAGQAELLSLLVRMTAASSVIMVGTGSVVETLQLAAGLDGAGQLTAVDSSAQGIALVRSLFSTMADQTTARLRAVNAPAQVFLPRLNAGDYDLIVVAGDSDNYAATFEQAPRLLRTHGVIAFTDVFALEDAAANGGTLNPADRSRKAVAMRELVSLVEADERFVTTLTPTGTGVLFAVKTAD</sequence>
<dbReference type="InterPro" id="IPR002935">
    <property type="entry name" value="SAM_O-MeTrfase"/>
</dbReference>
<keyword evidence="2 4" id="KW-0808">Transferase</keyword>
<dbReference type="RefSeq" id="WP_125968879.1">
    <property type="nucleotide sequence ID" value="NZ_QXGK01000018.1"/>
</dbReference>